<feature type="transmembrane region" description="Helical" evidence="5">
    <location>
        <begin position="104"/>
        <end position="127"/>
    </location>
</feature>
<reference evidence="6 7" key="1">
    <citation type="submission" date="2022-01" db="EMBL/GenBank/DDBJ databases">
        <title>Paraglaciecola sp. G1-23.</title>
        <authorList>
            <person name="Jin M.S."/>
            <person name="Han D.M."/>
            <person name="Kim H.M."/>
            <person name="Jeon C.O."/>
        </authorList>
    </citation>
    <scope>NUCLEOTIDE SEQUENCE [LARGE SCALE GENOMIC DNA]</scope>
    <source>
        <strain evidence="6 7">G1-23</strain>
    </source>
</reference>
<dbReference type="EMBL" id="JAKGAS010000005">
    <property type="protein sequence ID" value="MCF2948515.1"/>
    <property type="molecule type" value="Genomic_DNA"/>
</dbReference>
<comment type="caution">
    <text evidence="6">The sequence shown here is derived from an EMBL/GenBank/DDBJ whole genome shotgun (WGS) entry which is preliminary data.</text>
</comment>
<accession>A0ABS9D6J0</accession>
<keyword evidence="3 5" id="KW-1133">Transmembrane helix</keyword>
<evidence type="ECO:0000256" key="1">
    <source>
        <dbReference type="ARBA" id="ARBA00004141"/>
    </source>
</evidence>
<gene>
    <name evidence="6" type="ORF">L0668_10390</name>
</gene>
<evidence type="ECO:0000256" key="5">
    <source>
        <dbReference type="SAM" id="Phobius"/>
    </source>
</evidence>
<evidence type="ECO:0000256" key="4">
    <source>
        <dbReference type="ARBA" id="ARBA00023136"/>
    </source>
</evidence>
<dbReference type="SUPFAM" id="SSF161084">
    <property type="entry name" value="MAPEG domain-like"/>
    <property type="match status" value="1"/>
</dbReference>
<sequence length="128" mass="13942">MEWPAIITLVALLQYMFFSFKVGAARGKYKVIAPAVSGDPTFERIYRVQQNTLEQLIVFIPGLWVFSHLVSPPIGAAIGAVFILGRAIYYVTYVKDPKKRGLGFMLGFFACVALILGGLGGATLNLIG</sequence>
<dbReference type="InterPro" id="IPR023352">
    <property type="entry name" value="MAPEG-like_dom_sf"/>
</dbReference>
<feature type="transmembrane region" description="Helical" evidence="5">
    <location>
        <begin position="74"/>
        <end position="92"/>
    </location>
</feature>
<dbReference type="RefSeq" id="WP_235312365.1">
    <property type="nucleotide sequence ID" value="NZ_JAKGAS010000005.1"/>
</dbReference>
<keyword evidence="4 5" id="KW-0472">Membrane</keyword>
<protein>
    <submittedName>
        <fullName evidence="6">MAPEG family protein</fullName>
    </submittedName>
</protein>
<dbReference type="Proteomes" id="UP001521137">
    <property type="component" value="Unassembled WGS sequence"/>
</dbReference>
<proteinExistence type="predicted"/>
<keyword evidence="7" id="KW-1185">Reference proteome</keyword>
<evidence type="ECO:0000256" key="3">
    <source>
        <dbReference type="ARBA" id="ARBA00022989"/>
    </source>
</evidence>
<dbReference type="Pfam" id="PF01124">
    <property type="entry name" value="MAPEG"/>
    <property type="match status" value="1"/>
</dbReference>
<dbReference type="PANTHER" id="PTHR10250:SF15">
    <property type="entry name" value="MICROSOMAL GLUTATHIONE S-TRANSFERASE-RELATED"/>
    <property type="match status" value="1"/>
</dbReference>
<dbReference type="PANTHER" id="PTHR10250">
    <property type="entry name" value="MICROSOMAL GLUTATHIONE S-TRANSFERASE"/>
    <property type="match status" value="1"/>
</dbReference>
<dbReference type="InterPro" id="IPR050997">
    <property type="entry name" value="MAPEG"/>
</dbReference>
<name>A0ABS9D6J0_9ALTE</name>
<keyword evidence="2 5" id="KW-0812">Transmembrane</keyword>
<evidence type="ECO:0000313" key="7">
    <source>
        <dbReference type="Proteomes" id="UP001521137"/>
    </source>
</evidence>
<dbReference type="Gene3D" id="1.20.120.550">
    <property type="entry name" value="Membrane associated eicosanoid/glutathione metabolism-like domain"/>
    <property type="match status" value="1"/>
</dbReference>
<evidence type="ECO:0000313" key="6">
    <source>
        <dbReference type="EMBL" id="MCF2948515.1"/>
    </source>
</evidence>
<organism evidence="6 7">
    <name type="scientific">Paraglaciecola algarum</name>
    <dbReference type="NCBI Taxonomy" id="3050085"/>
    <lineage>
        <taxon>Bacteria</taxon>
        <taxon>Pseudomonadati</taxon>
        <taxon>Pseudomonadota</taxon>
        <taxon>Gammaproteobacteria</taxon>
        <taxon>Alteromonadales</taxon>
        <taxon>Alteromonadaceae</taxon>
        <taxon>Paraglaciecola</taxon>
    </lineage>
</organism>
<dbReference type="InterPro" id="IPR001129">
    <property type="entry name" value="Membr-assoc_MAPEG"/>
</dbReference>
<comment type="subcellular location">
    <subcellularLocation>
        <location evidence="1">Membrane</location>
        <topology evidence="1">Multi-pass membrane protein</topology>
    </subcellularLocation>
</comment>
<evidence type="ECO:0000256" key="2">
    <source>
        <dbReference type="ARBA" id="ARBA00022692"/>
    </source>
</evidence>